<proteinExistence type="inferred from homology"/>
<organism evidence="5 6">
    <name type="scientific">Thermodesulforhabdus norvegica</name>
    <dbReference type="NCBI Taxonomy" id="39841"/>
    <lineage>
        <taxon>Bacteria</taxon>
        <taxon>Pseudomonadati</taxon>
        <taxon>Thermodesulfobacteriota</taxon>
        <taxon>Syntrophobacteria</taxon>
        <taxon>Syntrophobacterales</taxon>
        <taxon>Thermodesulforhabdaceae</taxon>
        <taxon>Thermodesulforhabdus</taxon>
    </lineage>
</organism>
<dbReference type="UniPathway" id="UPA00079"/>
<evidence type="ECO:0000256" key="4">
    <source>
        <dbReference type="HAMAP-Rule" id="MF_00995"/>
    </source>
</evidence>
<dbReference type="Gene3D" id="3.40.190.10">
    <property type="entry name" value="Periplasmic binding protein-like II"/>
    <property type="match status" value="2"/>
</dbReference>
<dbReference type="PANTHER" id="PTHR37690">
    <property type="entry name" value="CHORISMATE DEHYDRATASE"/>
    <property type="match status" value="1"/>
</dbReference>
<reference evidence="5 6" key="1">
    <citation type="submission" date="2016-10" db="EMBL/GenBank/DDBJ databases">
        <authorList>
            <person name="de Groot N.N."/>
        </authorList>
    </citation>
    <scope>NUCLEOTIDE SEQUENCE [LARGE SCALE GENOMIC DNA]</scope>
    <source>
        <strain evidence="5 6">DSM 9990</strain>
    </source>
</reference>
<gene>
    <name evidence="4" type="primary">mqnA</name>
    <name evidence="5" type="ORF">SAMN05660836_01877</name>
</gene>
<dbReference type="STRING" id="39841.SAMN05660836_01877"/>
<dbReference type="InterPro" id="IPR030868">
    <property type="entry name" value="MqnA"/>
</dbReference>
<dbReference type="InterPro" id="IPR003773">
    <property type="entry name" value="Menaquinone_biosynth"/>
</dbReference>
<name>A0A1I4UMZ3_9BACT</name>
<dbReference type="EC" id="4.2.1.151" evidence="4"/>
<evidence type="ECO:0000313" key="6">
    <source>
        <dbReference type="Proteomes" id="UP000199611"/>
    </source>
</evidence>
<dbReference type="AlphaFoldDB" id="A0A1I4UMZ3"/>
<dbReference type="CDD" id="cd13634">
    <property type="entry name" value="PBP2_Sco4506"/>
    <property type="match status" value="1"/>
</dbReference>
<evidence type="ECO:0000256" key="1">
    <source>
        <dbReference type="ARBA" id="ARBA00004863"/>
    </source>
</evidence>
<evidence type="ECO:0000256" key="3">
    <source>
        <dbReference type="ARBA" id="ARBA00023239"/>
    </source>
</evidence>
<dbReference type="GO" id="GO:0009234">
    <property type="term" value="P:menaquinone biosynthetic process"/>
    <property type="evidence" value="ECO:0007669"/>
    <property type="project" value="UniProtKB-UniRule"/>
</dbReference>
<dbReference type="Proteomes" id="UP000199611">
    <property type="component" value="Unassembled WGS sequence"/>
</dbReference>
<comment type="similarity">
    <text evidence="4">Belongs to the MqnA/MqnD family. MqnA subfamily.</text>
</comment>
<dbReference type="GO" id="GO:0016836">
    <property type="term" value="F:hydro-lyase activity"/>
    <property type="evidence" value="ECO:0007669"/>
    <property type="project" value="UniProtKB-UniRule"/>
</dbReference>
<dbReference type="HAMAP" id="MF_00995">
    <property type="entry name" value="MqnA"/>
    <property type="match status" value="1"/>
</dbReference>
<accession>A0A1I4UMZ3</accession>
<dbReference type="SUPFAM" id="SSF53850">
    <property type="entry name" value="Periplasmic binding protein-like II"/>
    <property type="match status" value="1"/>
</dbReference>
<dbReference type="OrthoDB" id="9810112at2"/>
<keyword evidence="2 4" id="KW-0474">Menaquinone biosynthesis</keyword>
<sequence>MAGRRLRVGRIGYLNVLPIYYPLEQGTIKHDFSFVYGSPAELNELIKTGRLDISVVSSIEYALRSDRYLILPDLSISCRGHVKSVLLFSRYEIHQLDRSPIHVTPQSHASVALLKILTRNAFGLECTFVKSLRPLWQTGAGGLSSEKLPESYLAIGDEALYWWKKNIYPRVYDLGKLWWDWTGLPFVFALWVCRREIAEKRADEIERSVAVFHEAKRWGWLNRVKIVRESAMTTFLTESDLHSYFDQLHYDLDEEQIGGLRHYFALLNENGLISSNPEIEIFSQGREACICT</sequence>
<keyword evidence="6" id="KW-1185">Reference proteome</keyword>
<dbReference type="RefSeq" id="WP_093395279.1">
    <property type="nucleotide sequence ID" value="NZ_FOUU01000006.1"/>
</dbReference>
<protein>
    <recommendedName>
        <fullName evidence="4">Chorismate dehydratase</fullName>
        <ecNumber evidence="4">4.2.1.151</ecNumber>
    </recommendedName>
    <alternativeName>
        <fullName evidence="4">Menaquinone biosynthetic enzyme MqnA</fullName>
    </alternativeName>
</protein>
<dbReference type="EMBL" id="FOUU01000006">
    <property type="protein sequence ID" value="SFM90100.1"/>
    <property type="molecule type" value="Genomic_DNA"/>
</dbReference>
<dbReference type="Pfam" id="PF02621">
    <property type="entry name" value="VitK2_biosynth"/>
    <property type="match status" value="1"/>
</dbReference>
<evidence type="ECO:0000256" key="2">
    <source>
        <dbReference type="ARBA" id="ARBA00022428"/>
    </source>
</evidence>
<comment type="pathway">
    <text evidence="1 4">Quinol/quinone metabolism; menaquinone biosynthesis.</text>
</comment>
<keyword evidence="3 4" id="KW-0456">Lyase</keyword>
<dbReference type="PANTHER" id="PTHR37690:SF1">
    <property type="entry name" value="CHORISMATE DEHYDRATASE"/>
    <property type="match status" value="1"/>
</dbReference>
<comment type="function">
    <text evidence="4">Catalyzes the dehydration of chorismate into 3-[(1-carboxyvinyl)oxy]benzoate, a step in the biosynthesis of menaquinone (MK, vitamin K2).</text>
</comment>
<comment type="catalytic activity">
    <reaction evidence="4">
        <text>chorismate = 3-[(1-carboxyvinyl)-oxy]benzoate + H2O</text>
        <dbReference type="Rhea" id="RHEA:40051"/>
        <dbReference type="ChEBI" id="CHEBI:15377"/>
        <dbReference type="ChEBI" id="CHEBI:29748"/>
        <dbReference type="ChEBI" id="CHEBI:76981"/>
        <dbReference type="EC" id="4.2.1.151"/>
    </reaction>
</comment>
<evidence type="ECO:0000313" key="5">
    <source>
        <dbReference type="EMBL" id="SFM90100.1"/>
    </source>
</evidence>